<dbReference type="Pfam" id="PF07980">
    <property type="entry name" value="SusD_RagB"/>
    <property type="match status" value="1"/>
</dbReference>
<feature type="domain" description="SusD-like N-terminal" evidence="7">
    <location>
        <begin position="21"/>
        <end position="223"/>
    </location>
</feature>
<dbReference type="InterPro" id="IPR012944">
    <property type="entry name" value="SusD_RagB_dom"/>
</dbReference>
<evidence type="ECO:0000259" key="6">
    <source>
        <dbReference type="Pfam" id="PF07980"/>
    </source>
</evidence>
<dbReference type="Pfam" id="PF14322">
    <property type="entry name" value="SusD-like_3"/>
    <property type="match status" value="1"/>
</dbReference>
<evidence type="ECO:0000313" key="9">
    <source>
        <dbReference type="Proteomes" id="UP001501175"/>
    </source>
</evidence>
<feature type="domain" description="RagB/SusD" evidence="6">
    <location>
        <begin position="324"/>
        <end position="479"/>
    </location>
</feature>
<evidence type="ECO:0000256" key="1">
    <source>
        <dbReference type="ARBA" id="ARBA00004442"/>
    </source>
</evidence>
<sequence>MKKILLTLLFIPWQTACRESFLDLQPLSNANVKSFYNSEADMIAAINGAYAGLQATGVYREIFWVAEVRSDNTEQDAGGTGLSLPLEQIDRFDLDATNSVVANTWRDHYVVIARSNAILDRIDRVTMREERKKQVGGEARFLRALMYFNLVRLFGDVPLATKEFTNTEDAYGLGRTPAEQVYTQIINDLKEAETALPVRHTANNDIGRVTSGAAKTLLGKVYLTRKQYTEAAVKLKEVIDSRTYELLPAYRDVFAVSNGNHKESVFEVQFKAGGIGQGLNWANNFAPRGIPTSIIATGGGLGFNKPTADIERAFETGDLRKEISMATGYTGSNGSFVAAPYVRKWIPSTPITVAGDTDNNFMVLRYADVLLMYAEVLNETGKSAEALTYLNQIRQRAGLAALTELAQPALRLAIEKERRVELAFENHRWFDLLRTGRAVEVMRAAFPQFEGRVGKQLLYPIPQTQIDINPTVIKQNPGY</sequence>
<organism evidence="8 9">
    <name type="scientific">Nibrella saemangeumensis</name>
    <dbReference type="NCBI Taxonomy" id="1084526"/>
    <lineage>
        <taxon>Bacteria</taxon>
        <taxon>Pseudomonadati</taxon>
        <taxon>Bacteroidota</taxon>
        <taxon>Cytophagia</taxon>
        <taxon>Cytophagales</taxon>
        <taxon>Spirosomataceae</taxon>
        <taxon>Nibrella</taxon>
    </lineage>
</organism>
<evidence type="ECO:0000256" key="3">
    <source>
        <dbReference type="ARBA" id="ARBA00022729"/>
    </source>
</evidence>
<keyword evidence="3" id="KW-0732">Signal</keyword>
<protein>
    <submittedName>
        <fullName evidence="8">RagB/SusD family nutrient uptake outer membrane protein</fullName>
    </submittedName>
</protein>
<dbReference type="InterPro" id="IPR033985">
    <property type="entry name" value="SusD-like_N"/>
</dbReference>
<dbReference type="CDD" id="cd08977">
    <property type="entry name" value="SusD"/>
    <property type="match status" value="1"/>
</dbReference>
<comment type="caution">
    <text evidence="8">The sequence shown here is derived from an EMBL/GenBank/DDBJ whole genome shotgun (WGS) entry which is preliminary data.</text>
</comment>
<evidence type="ECO:0000259" key="7">
    <source>
        <dbReference type="Pfam" id="PF14322"/>
    </source>
</evidence>
<evidence type="ECO:0000256" key="5">
    <source>
        <dbReference type="ARBA" id="ARBA00023237"/>
    </source>
</evidence>
<proteinExistence type="inferred from homology"/>
<name>A0ABP8MZD3_9BACT</name>
<gene>
    <name evidence="8" type="ORF">GCM10023189_27140</name>
</gene>
<reference evidence="9" key="1">
    <citation type="journal article" date="2019" name="Int. J. Syst. Evol. Microbiol.">
        <title>The Global Catalogue of Microorganisms (GCM) 10K type strain sequencing project: providing services to taxonomists for standard genome sequencing and annotation.</title>
        <authorList>
            <consortium name="The Broad Institute Genomics Platform"/>
            <consortium name="The Broad Institute Genome Sequencing Center for Infectious Disease"/>
            <person name="Wu L."/>
            <person name="Ma J."/>
        </authorList>
    </citation>
    <scope>NUCLEOTIDE SEQUENCE [LARGE SCALE GENOMIC DNA]</scope>
    <source>
        <strain evidence="9">JCM 17927</strain>
    </source>
</reference>
<accession>A0ABP8MZD3</accession>
<dbReference type="RefSeq" id="WP_345244306.1">
    <property type="nucleotide sequence ID" value="NZ_BAABHD010000029.1"/>
</dbReference>
<dbReference type="EMBL" id="BAABHD010000029">
    <property type="protein sequence ID" value="GAA4457033.1"/>
    <property type="molecule type" value="Genomic_DNA"/>
</dbReference>
<comment type="similarity">
    <text evidence="2">Belongs to the SusD family.</text>
</comment>
<keyword evidence="5" id="KW-0998">Cell outer membrane</keyword>
<comment type="subcellular location">
    <subcellularLocation>
        <location evidence="1">Cell outer membrane</location>
    </subcellularLocation>
</comment>
<evidence type="ECO:0000313" key="8">
    <source>
        <dbReference type="EMBL" id="GAA4457033.1"/>
    </source>
</evidence>
<dbReference type="Proteomes" id="UP001501175">
    <property type="component" value="Unassembled WGS sequence"/>
</dbReference>
<keyword evidence="9" id="KW-1185">Reference proteome</keyword>
<evidence type="ECO:0000256" key="2">
    <source>
        <dbReference type="ARBA" id="ARBA00006275"/>
    </source>
</evidence>
<dbReference type="InterPro" id="IPR011990">
    <property type="entry name" value="TPR-like_helical_dom_sf"/>
</dbReference>
<evidence type="ECO:0000256" key="4">
    <source>
        <dbReference type="ARBA" id="ARBA00023136"/>
    </source>
</evidence>
<dbReference type="SUPFAM" id="SSF48452">
    <property type="entry name" value="TPR-like"/>
    <property type="match status" value="1"/>
</dbReference>
<dbReference type="Gene3D" id="1.25.40.390">
    <property type="match status" value="1"/>
</dbReference>
<keyword evidence="4" id="KW-0472">Membrane</keyword>